<feature type="signal peptide" evidence="1">
    <location>
        <begin position="1"/>
        <end position="26"/>
    </location>
</feature>
<evidence type="ECO:0000313" key="2">
    <source>
        <dbReference type="EMBL" id="MBE9040687.1"/>
    </source>
</evidence>
<keyword evidence="1" id="KW-0732">Signal</keyword>
<dbReference type="AlphaFoldDB" id="A0A928Z6S0"/>
<dbReference type="EMBL" id="JADEXN010000109">
    <property type="protein sequence ID" value="MBE9040687.1"/>
    <property type="molecule type" value="Genomic_DNA"/>
</dbReference>
<feature type="chain" id="PRO_5038124229" evidence="1">
    <location>
        <begin position="27"/>
        <end position="134"/>
    </location>
</feature>
<comment type="caution">
    <text evidence="2">The sequence shown here is derived from an EMBL/GenBank/DDBJ whole genome shotgun (WGS) entry which is preliminary data.</text>
</comment>
<protein>
    <submittedName>
        <fullName evidence="2">Uncharacterized protein</fullName>
    </submittedName>
</protein>
<accession>A0A928Z6S0</accession>
<evidence type="ECO:0000256" key="1">
    <source>
        <dbReference type="SAM" id="SignalP"/>
    </source>
</evidence>
<organism evidence="2 3">
    <name type="scientific">Zarconia navalis LEGE 11467</name>
    <dbReference type="NCBI Taxonomy" id="1828826"/>
    <lineage>
        <taxon>Bacteria</taxon>
        <taxon>Bacillati</taxon>
        <taxon>Cyanobacteriota</taxon>
        <taxon>Cyanophyceae</taxon>
        <taxon>Oscillatoriophycideae</taxon>
        <taxon>Oscillatoriales</taxon>
        <taxon>Oscillatoriales incertae sedis</taxon>
        <taxon>Zarconia</taxon>
        <taxon>Zarconia navalis</taxon>
    </lineage>
</organism>
<name>A0A928Z6S0_9CYAN</name>
<proteinExistence type="predicted"/>
<reference evidence="2" key="1">
    <citation type="submission" date="2020-10" db="EMBL/GenBank/DDBJ databases">
        <authorList>
            <person name="Castelo-Branco R."/>
            <person name="Eusebio N."/>
            <person name="Adriana R."/>
            <person name="Vieira A."/>
            <person name="Brugerolle De Fraissinette N."/>
            <person name="Rezende De Castro R."/>
            <person name="Schneider M.P."/>
            <person name="Vasconcelos V."/>
            <person name="Leao P.N."/>
        </authorList>
    </citation>
    <scope>NUCLEOTIDE SEQUENCE</scope>
    <source>
        <strain evidence="2">LEGE 11467</strain>
    </source>
</reference>
<sequence length="134" mass="14491">MNRFTRYFAISIAIAIGLVTARTAVAQTLELSPGFTEPTTVDGIAGGTSNSGNCGYISETPNHELVLTDDFDYLRVWVDGAENLTLLVRGPGGEFCAPRDPQQSGYWEEGTYSIFVGDRVGTDENYTLSISTNP</sequence>
<gene>
    <name evidence="2" type="ORF">IQ235_07830</name>
</gene>
<dbReference type="Proteomes" id="UP000621799">
    <property type="component" value="Unassembled WGS sequence"/>
</dbReference>
<dbReference type="RefSeq" id="WP_264320932.1">
    <property type="nucleotide sequence ID" value="NZ_JADEXN010000109.1"/>
</dbReference>
<keyword evidence="3" id="KW-1185">Reference proteome</keyword>
<evidence type="ECO:0000313" key="3">
    <source>
        <dbReference type="Proteomes" id="UP000621799"/>
    </source>
</evidence>